<evidence type="ECO:0000313" key="2">
    <source>
        <dbReference type="EMBL" id="KAF2759993.1"/>
    </source>
</evidence>
<dbReference type="RefSeq" id="XP_033602444.1">
    <property type="nucleotide sequence ID" value="XM_033740740.1"/>
</dbReference>
<dbReference type="GeneID" id="54481794"/>
<keyword evidence="3" id="KW-1185">Reference proteome</keyword>
<dbReference type="OrthoDB" id="4509729at2759"/>
<evidence type="ECO:0000256" key="1">
    <source>
        <dbReference type="SAM" id="MobiDB-lite"/>
    </source>
</evidence>
<dbReference type="EMBL" id="ML996569">
    <property type="protein sequence ID" value="KAF2759993.1"/>
    <property type="molecule type" value="Genomic_DNA"/>
</dbReference>
<feature type="region of interest" description="Disordered" evidence="1">
    <location>
        <begin position="102"/>
        <end position="139"/>
    </location>
</feature>
<name>A0A6A6WBD7_9PEZI</name>
<organism evidence="2 3">
    <name type="scientific">Pseudovirgaria hyperparasitica</name>
    <dbReference type="NCBI Taxonomy" id="470096"/>
    <lineage>
        <taxon>Eukaryota</taxon>
        <taxon>Fungi</taxon>
        <taxon>Dikarya</taxon>
        <taxon>Ascomycota</taxon>
        <taxon>Pezizomycotina</taxon>
        <taxon>Dothideomycetes</taxon>
        <taxon>Dothideomycetes incertae sedis</taxon>
        <taxon>Acrospermales</taxon>
        <taxon>Acrospermaceae</taxon>
        <taxon>Pseudovirgaria</taxon>
    </lineage>
</organism>
<sequence length="262" mass="29965">MVQTLEHYSFRPSTVIYLPVGKITAFIFLPAPFRPTINYFFELYLPSLLTQNDDCLQKYLSLQNQKEQLLQKSSIAFTCPFAASPPEWSSTQSTPMGFRSGYDFPPSYHESHPTSTPTSYPAPTHTSRARSVSDPDVDNENSRALYHINQQIKAALTELLNTDSVRTNDNYRMFVQGKLMDAEMEMKGQRRRRSSEASSVFLCLVSSPIWTSAVQYLRLSLLVGVDGIYWWHIWHICDESMEPRSMRACKPSSSSQKLDRPV</sequence>
<protein>
    <submittedName>
        <fullName evidence="2">Uncharacterized protein</fullName>
    </submittedName>
</protein>
<dbReference type="Proteomes" id="UP000799437">
    <property type="component" value="Unassembled WGS sequence"/>
</dbReference>
<gene>
    <name evidence="2" type="ORF">EJ05DRAFT_318114</name>
</gene>
<feature type="compositionally biased region" description="Low complexity" evidence="1">
    <location>
        <begin position="105"/>
        <end position="126"/>
    </location>
</feature>
<dbReference type="AlphaFoldDB" id="A0A6A6WBD7"/>
<evidence type="ECO:0000313" key="3">
    <source>
        <dbReference type="Proteomes" id="UP000799437"/>
    </source>
</evidence>
<reference evidence="2" key="1">
    <citation type="journal article" date="2020" name="Stud. Mycol.">
        <title>101 Dothideomycetes genomes: a test case for predicting lifestyles and emergence of pathogens.</title>
        <authorList>
            <person name="Haridas S."/>
            <person name="Albert R."/>
            <person name="Binder M."/>
            <person name="Bloem J."/>
            <person name="Labutti K."/>
            <person name="Salamov A."/>
            <person name="Andreopoulos B."/>
            <person name="Baker S."/>
            <person name="Barry K."/>
            <person name="Bills G."/>
            <person name="Bluhm B."/>
            <person name="Cannon C."/>
            <person name="Castanera R."/>
            <person name="Culley D."/>
            <person name="Daum C."/>
            <person name="Ezra D."/>
            <person name="Gonzalez J."/>
            <person name="Henrissat B."/>
            <person name="Kuo A."/>
            <person name="Liang C."/>
            <person name="Lipzen A."/>
            <person name="Lutzoni F."/>
            <person name="Magnuson J."/>
            <person name="Mondo S."/>
            <person name="Nolan M."/>
            <person name="Ohm R."/>
            <person name="Pangilinan J."/>
            <person name="Park H.-J."/>
            <person name="Ramirez L."/>
            <person name="Alfaro M."/>
            <person name="Sun H."/>
            <person name="Tritt A."/>
            <person name="Yoshinaga Y."/>
            <person name="Zwiers L.-H."/>
            <person name="Turgeon B."/>
            <person name="Goodwin S."/>
            <person name="Spatafora J."/>
            <person name="Crous P."/>
            <person name="Grigoriev I."/>
        </authorList>
    </citation>
    <scope>NUCLEOTIDE SEQUENCE</scope>
    <source>
        <strain evidence="2">CBS 121739</strain>
    </source>
</reference>
<accession>A0A6A6WBD7</accession>
<proteinExistence type="predicted"/>